<dbReference type="AlphaFoldDB" id="A0A918MEI1"/>
<accession>A0A918MEI1</accession>
<dbReference type="EMBL" id="BMTD01000022">
    <property type="protein sequence ID" value="GGV21100.1"/>
    <property type="molecule type" value="Genomic_DNA"/>
</dbReference>
<name>A0A918MEI1_9ACTN</name>
<keyword evidence="3" id="KW-1185">Reference proteome</keyword>
<protein>
    <submittedName>
        <fullName evidence="2">Uncharacterized protein</fullName>
    </submittedName>
</protein>
<comment type="caution">
    <text evidence="2">The sequence shown here is derived from an EMBL/GenBank/DDBJ whole genome shotgun (WGS) entry which is preliminary data.</text>
</comment>
<feature type="region of interest" description="Disordered" evidence="1">
    <location>
        <begin position="132"/>
        <end position="169"/>
    </location>
</feature>
<dbReference type="Proteomes" id="UP000618795">
    <property type="component" value="Unassembled WGS sequence"/>
</dbReference>
<reference evidence="2" key="1">
    <citation type="journal article" date="2014" name="Int. J. Syst. Evol. Microbiol.">
        <title>Complete genome sequence of Corynebacterium casei LMG S-19264T (=DSM 44701T), isolated from a smear-ripened cheese.</title>
        <authorList>
            <consortium name="US DOE Joint Genome Institute (JGI-PGF)"/>
            <person name="Walter F."/>
            <person name="Albersmeier A."/>
            <person name="Kalinowski J."/>
            <person name="Ruckert C."/>
        </authorList>
    </citation>
    <scope>NUCLEOTIDE SEQUENCE</scope>
    <source>
        <strain evidence="2">JCM 4369</strain>
    </source>
</reference>
<evidence type="ECO:0000256" key="1">
    <source>
        <dbReference type="SAM" id="MobiDB-lite"/>
    </source>
</evidence>
<organism evidence="2 3">
    <name type="scientific">Streptomyces filipinensis</name>
    <dbReference type="NCBI Taxonomy" id="66887"/>
    <lineage>
        <taxon>Bacteria</taxon>
        <taxon>Bacillati</taxon>
        <taxon>Actinomycetota</taxon>
        <taxon>Actinomycetes</taxon>
        <taxon>Kitasatosporales</taxon>
        <taxon>Streptomycetaceae</taxon>
        <taxon>Streptomyces</taxon>
    </lineage>
</organism>
<evidence type="ECO:0000313" key="3">
    <source>
        <dbReference type="Proteomes" id="UP000618795"/>
    </source>
</evidence>
<reference evidence="2" key="2">
    <citation type="submission" date="2020-09" db="EMBL/GenBank/DDBJ databases">
        <authorList>
            <person name="Sun Q."/>
            <person name="Ohkuma M."/>
        </authorList>
    </citation>
    <scope>NUCLEOTIDE SEQUENCE</scope>
    <source>
        <strain evidence="2">JCM 4369</strain>
    </source>
</reference>
<evidence type="ECO:0000313" key="2">
    <source>
        <dbReference type="EMBL" id="GGV21100.1"/>
    </source>
</evidence>
<sequence>MYAPNRSSSGTAYANPYSWVTVGVRAAGALAVVIGGLTAVEYATGAALGIDELLFKDAARTASEVPGRMAPNAAAALLAGGVAALCASASRLPAWTSQVPAWQSSPWECCEHRRGSAGNRCLPVSGGSPPCHPAFMAASPPGTRPRTSMPKIQPARPDAPSTAASRAAP</sequence>
<gene>
    <name evidence="2" type="ORF">GCM10010260_71780</name>
</gene>
<proteinExistence type="predicted"/>